<proteinExistence type="inferred from homology"/>
<feature type="domain" description="Pyrimidine nucleoside phosphorylase C-terminal" evidence="8">
    <location>
        <begin position="346"/>
        <end position="420"/>
    </location>
</feature>
<evidence type="ECO:0000256" key="5">
    <source>
        <dbReference type="ARBA" id="ARBA00022679"/>
    </source>
</evidence>
<comment type="function">
    <text evidence="7">The enzymes which catalyze the reversible phosphorolysis of pyrimidine nucleosides are involved in the degradation of these compounds and in their utilization as carbon and energy sources, or in the rescue of pyrimidine bases for nucleotide synthesis.</text>
</comment>
<evidence type="ECO:0000256" key="3">
    <source>
        <dbReference type="ARBA" id="ARBA00011892"/>
    </source>
</evidence>
<dbReference type="Proteomes" id="UP000295484">
    <property type="component" value="Unassembled WGS sequence"/>
</dbReference>
<evidence type="ECO:0000256" key="2">
    <source>
        <dbReference type="ARBA" id="ARBA00011738"/>
    </source>
</evidence>
<dbReference type="InterPro" id="IPR017872">
    <property type="entry name" value="Pyrmidine_PPase_CS"/>
</dbReference>
<comment type="similarity">
    <text evidence="1 7">Belongs to the thymidine/pyrimidine-nucleoside phosphorylase family.</text>
</comment>
<dbReference type="NCBIfam" id="NF004490">
    <property type="entry name" value="PRK05820.1"/>
    <property type="match status" value="1"/>
</dbReference>
<dbReference type="Gene3D" id="1.20.970.10">
    <property type="entry name" value="Transferase, Pyrimidine Nucleoside Phosphorylase, Chain C"/>
    <property type="match status" value="1"/>
</dbReference>
<dbReference type="PANTHER" id="PTHR10515:SF0">
    <property type="entry name" value="THYMIDINE PHOSPHORYLASE"/>
    <property type="match status" value="1"/>
</dbReference>
<dbReference type="InterPro" id="IPR000312">
    <property type="entry name" value="Glycosyl_Trfase_fam3"/>
</dbReference>
<dbReference type="EC" id="2.4.2.4" evidence="3 7"/>
<dbReference type="Pfam" id="PF02885">
    <property type="entry name" value="Glycos_trans_3N"/>
    <property type="match status" value="1"/>
</dbReference>
<gene>
    <name evidence="7" type="primary">deoA</name>
    <name evidence="9" type="ORF">EV657_11552</name>
</gene>
<dbReference type="InterPro" id="IPR036566">
    <property type="entry name" value="PYNP-like_C_sf"/>
</dbReference>
<evidence type="ECO:0000259" key="8">
    <source>
        <dbReference type="SMART" id="SM00941"/>
    </source>
</evidence>
<evidence type="ECO:0000313" key="10">
    <source>
        <dbReference type="Proteomes" id="UP000295484"/>
    </source>
</evidence>
<dbReference type="InterPro" id="IPR000053">
    <property type="entry name" value="Thymidine/pyrmidine_PPase"/>
</dbReference>
<dbReference type="UniPathway" id="UPA00578">
    <property type="reaction ID" value="UER00638"/>
</dbReference>
<name>A0A4R8FWR4_9RHOB</name>
<dbReference type="NCBIfam" id="TIGR02644">
    <property type="entry name" value="Y_phosphoryl"/>
    <property type="match status" value="1"/>
</dbReference>
<dbReference type="PANTHER" id="PTHR10515">
    <property type="entry name" value="THYMIDINE PHOSPHORYLASE"/>
    <property type="match status" value="1"/>
</dbReference>
<dbReference type="Gene3D" id="3.90.1170.30">
    <property type="entry name" value="Pyrimidine nucleoside phosphorylase-like, C-terminal domain"/>
    <property type="match status" value="1"/>
</dbReference>
<comment type="subunit">
    <text evidence="2 7">Homodimer.</text>
</comment>
<dbReference type="Gene3D" id="3.40.1030.10">
    <property type="entry name" value="Nucleoside phosphorylase/phosphoribosyltransferase catalytic domain"/>
    <property type="match status" value="1"/>
</dbReference>
<reference evidence="9 10" key="1">
    <citation type="submission" date="2019-03" db="EMBL/GenBank/DDBJ databases">
        <title>Genomic Encyclopedia of Type Strains, Phase IV (KMG-IV): sequencing the most valuable type-strain genomes for metagenomic binning, comparative biology and taxonomic classification.</title>
        <authorList>
            <person name="Goeker M."/>
        </authorList>
    </citation>
    <scope>NUCLEOTIDE SEQUENCE [LARGE SCALE GENOMIC DNA]</scope>
    <source>
        <strain evidence="9 10">JA181</strain>
    </source>
</reference>
<evidence type="ECO:0000256" key="7">
    <source>
        <dbReference type="HAMAP-Rule" id="MF_01628"/>
    </source>
</evidence>
<dbReference type="AlphaFoldDB" id="A0A4R8FWR4"/>
<dbReference type="InterPro" id="IPR035902">
    <property type="entry name" value="Nuc_phospho_transferase"/>
</dbReference>
<dbReference type="InterPro" id="IPR013102">
    <property type="entry name" value="PYNP_C"/>
</dbReference>
<dbReference type="Pfam" id="PF00591">
    <property type="entry name" value="Glycos_transf_3"/>
    <property type="match status" value="1"/>
</dbReference>
<dbReference type="SUPFAM" id="SSF47648">
    <property type="entry name" value="Nucleoside phosphorylase/phosphoribosyltransferase N-terminal domain"/>
    <property type="match status" value="1"/>
</dbReference>
<dbReference type="SUPFAM" id="SSF54680">
    <property type="entry name" value="Pyrimidine nucleoside phosphorylase C-terminal domain"/>
    <property type="match status" value="1"/>
</dbReference>
<dbReference type="RefSeq" id="WP_134078377.1">
    <property type="nucleotide sequence ID" value="NZ_SOEB01000015.1"/>
</dbReference>
<dbReference type="GO" id="GO:0046104">
    <property type="term" value="P:thymidine metabolic process"/>
    <property type="evidence" value="ECO:0007669"/>
    <property type="project" value="UniProtKB-UniRule"/>
</dbReference>
<dbReference type="InterPro" id="IPR013465">
    <property type="entry name" value="Thymidine_Pase"/>
</dbReference>
<comment type="catalytic activity">
    <reaction evidence="6 7">
        <text>thymidine + phosphate = 2-deoxy-alpha-D-ribose 1-phosphate + thymine</text>
        <dbReference type="Rhea" id="RHEA:16037"/>
        <dbReference type="ChEBI" id="CHEBI:17748"/>
        <dbReference type="ChEBI" id="CHEBI:17821"/>
        <dbReference type="ChEBI" id="CHEBI:43474"/>
        <dbReference type="ChEBI" id="CHEBI:57259"/>
        <dbReference type="EC" id="2.4.2.4"/>
    </reaction>
</comment>
<dbReference type="Pfam" id="PF07831">
    <property type="entry name" value="PYNP_C"/>
    <property type="match status" value="1"/>
</dbReference>
<keyword evidence="5 7" id="KW-0808">Transferase</keyword>
<evidence type="ECO:0000313" key="9">
    <source>
        <dbReference type="EMBL" id="TDX27061.1"/>
    </source>
</evidence>
<dbReference type="PROSITE" id="PS00647">
    <property type="entry name" value="THYMID_PHOSPHORYLASE"/>
    <property type="match status" value="1"/>
</dbReference>
<dbReference type="InterPro" id="IPR017459">
    <property type="entry name" value="Glycosyl_Trfase_fam3_N_dom"/>
</dbReference>
<dbReference type="InterPro" id="IPR018090">
    <property type="entry name" value="Pyrmidine_PPas_bac/euk"/>
</dbReference>
<dbReference type="GO" id="GO:0004645">
    <property type="term" value="F:1,4-alpha-oligoglucan phosphorylase activity"/>
    <property type="evidence" value="ECO:0007669"/>
    <property type="project" value="InterPro"/>
</dbReference>
<dbReference type="GO" id="GO:0005829">
    <property type="term" value="C:cytosol"/>
    <property type="evidence" value="ECO:0007669"/>
    <property type="project" value="TreeGrafter"/>
</dbReference>
<dbReference type="SUPFAM" id="SSF52418">
    <property type="entry name" value="Nucleoside phosphorylase/phosphoribosyltransferase catalytic domain"/>
    <property type="match status" value="1"/>
</dbReference>
<dbReference type="PIRSF" id="PIRSF000478">
    <property type="entry name" value="TP_PyNP"/>
    <property type="match status" value="1"/>
</dbReference>
<comment type="pathway">
    <text evidence="7">Pyrimidine metabolism; dTMP biosynthesis via salvage pathway; dTMP from thymine: step 1/2.</text>
</comment>
<sequence length="436" mass="44376">MDARSIIARVRDDEALTDADLLWFAEGLATGAVTDAQAGAFAMAVLLNGLTAPERVGLTRAMRDSGKVLDWDLPGPVLDKHSTGGIGDCVSLALAPALAACGAFVPMISGRGLGHTGGTLDKLESIPGYRSEVSVADLRAITAQVGCAIVGASGDIAPADRRLYAIRDVSGTVESIDLITASILSKKLAAGLEALVLDVKVGSGAFMKDMEEAEDLARALVATAQGAGCMTAALITDMSQPLVGAAGNALEVIEVMETLTGTGVTPALWDLTCALGGEVLALGGLADDAADGALRIANALESGEAALKFGEMVAELGGPADFVERWPDRLPAAPVLCEITAPEGGIVQAIDGEALGLAVVTLGGGRRREGDRINPAVGLAEMAALGDRIAPGEPLAIVHAASDTDADAVAARVRAAFRLGDTAPEIPPLVQRRVLR</sequence>
<dbReference type="SMART" id="SM00941">
    <property type="entry name" value="PYNP_C"/>
    <property type="match status" value="1"/>
</dbReference>
<dbReference type="FunFam" id="3.40.1030.10:FF:000003">
    <property type="entry name" value="Pyrimidine-nucleoside phosphorylase"/>
    <property type="match status" value="1"/>
</dbReference>
<dbReference type="HAMAP" id="MF_01628">
    <property type="entry name" value="Thymid_phosp"/>
    <property type="match status" value="1"/>
</dbReference>
<evidence type="ECO:0000256" key="4">
    <source>
        <dbReference type="ARBA" id="ARBA00022676"/>
    </source>
</evidence>
<dbReference type="InterPro" id="IPR036320">
    <property type="entry name" value="Glycosyl_Trfase_fam3_N_dom_sf"/>
</dbReference>
<keyword evidence="4 7" id="KW-0328">Glycosyltransferase</keyword>
<protein>
    <recommendedName>
        <fullName evidence="3 7">Thymidine phosphorylase</fullName>
        <ecNumber evidence="3 7">2.4.2.4</ecNumber>
    </recommendedName>
    <alternativeName>
        <fullName evidence="7">TdRPase</fullName>
    </alternativeName>
</protein>
<dbReference type="GO" id="GO:0006206">
    <property type="term" value="P:pyrimidine nucleobase metabolic process"/>
    <property type="evidence" value="ECO:0007669"/>
    <property type="project" value="InterPro"/>
</dbReference>
<dbReference type="EMBL" id="SOEB01000015">
    <property type="protein sequence ID" value="TDX27061.1"/>
    <property type="molecule type" value="Genomic_DNA"/>
</dbReference>
<organism evidence="9 10">
    <name type="scientific">Rhodovulum visakhapatnamense</name>
    <dbReference type="NCBI Taxonomy" id="364297"/>
    <lineage>
        <taxon>Bacteria</taxon>
        <taxon>Pseudomonadati</taxon>
        <taxon>Pseudomonadota</taxon>
        <taxon>Alphaproteobacteria</taxon>
        <taxon>Rhodobacterales</taxon>
        <taxon>Paracoccaceae</taxon>
        <taxon>Rhodovulum</taxon>
    </lineage>
</organism>
<comment type="caution">
    <text evidence="9">The sequence shown here is derived from an EMBL/GenBank/DDBJ whole genome shotgun (WGS) entry which is preliminary data.</text>
</comment>
<evidence type="ECO:0000256" key="1">
    <source>
        <dbReference type="ARBA" id="ARBA00006915"/>
    </source>
</evidence>
<accession>A0A4R8FWR4</accession>
<evidence type="ECO:0000256" key="6">
    <source>
        <dbReference type="ARBA" id="ARBA00048550"/>
    </source>
</evidence>
<dbReference type="GO" id="GO:0009032">
    <property type="term" value="F:thymidine phosphorylase activity"/>
    <property type="evidence" value="ECO:0007669"/>
    <property type="project" value="UniProtKB-UniRule"/>
</dbReference>